<name>A0ACA9QDA0_9GLOM</name>
<protein>
    <submittedName>
        <fullName evidence="1">2520_t:CDS:1</fullName>
    </submittedName>
</protein>
<evidence type="ECO:0000313" key="1">
    <source>
        <dbReference type="EMBL" id="CAG8746848.1"/>
    </source>
</evidence>
<feature type="non-terminal residue" evidence="1">
    <location>
        <position position="117"/>
    </location>
</feature>
<dbReference type="EMBL" id="CAJVPU010044008">
    <property type="protein sequence ID" value="CAG8746848.1"/>
    <property type="molecule type" value="Genomic_DNA"/>
</dbReference>
<keyword evidence="2" id="KW-1185">Reference proteome</keyword>
<sequence>GEYTCEELRTVIQELNKDQDGKVIIKSDQVYWHRRFPEFKKNYLHDYPKCHKLSRYRQELLQQSQLAKRKPNKRLKRRIEQFINDSNQDDVNISNSRIMLDDNYFVQKPVEVIEITN</sequence>
<evidence type="ECO:0000313" key="2">
    <source>
        <dbReference type="Proteomes" id="UP000789702"/>
    </source>
</evidence>
<comment type="caution">
    <text evidence="1">The sequence shown here is derived from an EMBL/GenBank/DDBJ whole genome shotgun (WGS) entry which is preliminary data.</text>
</comment>
<accession>A0ACA9QDA0</accession>
<proteinExistence type="predicted"/>
<gene>
    <name evidence="1" type="ORF">DHETER_LOCUS14400</name>
</gene>
<dbReference type="Proteomes" id="UP000789702">
    <property type="component" value="Unassembled WGS sequence"/>
</dbReference>
<organism evidence="1 2">
    <name type="scientific">Dentiscutata heterogama</name>
    <dbReference type="NCBI Taxonomy" id="1316150"/>
    <lineage>
        <taxon>Eukaryota</taxon>
        <taxon>Fungi</taxon>
        <taxon>Fungi incertae sedis</taxon>
        <taxon>Mucoromycota</taxon>
        <taxon>Glomeromycotina</taxon>
        <taxon>Glomeromycetes</taxon>
        <taxon>Diversisporales</taxon>
        <taxon>Gigasporaceae</taxon>
        <taxon>Dentiscutata</taxon>
    </lineage>
</organism>
<reference evidence="1" key="1">
    <citation type="submission" date="2021-06" db="EMBL/GenBank/DDBJ databases">
        <authorList>
            <person name="Kallberg Y."/>
            <person name="Tangrot J."/>
            <person name="Rosling A."/>
        </authorList>
    </citation>
    <scope>NUCLEOTIDE SEQUENCE</scope>
    <source>
        <strain evidence="1">IL203A</strain>
    </source>
</reference>
<feature type="non-terminal residue" evidence="1">
    <location>
        <position position="1"/>
    </location>
</feature>